<feature type="region of interest" description="Disordered" evidence="1">
    <location>
        <begin position="1"/>
        <end position="51"/>
    </location>
</feature>
<feature type="domain" description="Phage-Barnase-EndoU-ColicinE5/D-RelE like nuclease 3" evidence="2">
    <location>
        <begin position="589"/>
        <end position="678"/>
    </location>
</feature>
<dbReference type="InterPro" id="IPR041301">
    <property type="entry name" value="PBECR3"/>
</dbReference>
<reference evidence="3" key="1">
    <citation type="journal article" date="2021" name="Proc. Natl. Acad. Sci. U.S.A.">
        <title>A Catalog of Tens of Thousands of Viruses from Human Metagenomes Reveals Hidden Associations with Chronic Diseases.</title>
        <authorList>
            <person name="Tisza M.J."/>
            <person name="Buck C.B."/>
        </authorList>
    </citation>
    <scope>NUCLEOTIDE SEQUENCE</scope>
    <source>
        <strain evidence="3">CtxZR60</strain>
    </source>
</reference>
<accession>A0A8S5MUY6</accession>
<protein>
    <submittedName>
        <fullName evidence="3">Nuclease</fullName>
    </submittedName>
</protein>
<feature type="compositionally biased region" description="Polar residues" evidence="1">
    <location>
        <begin position="22"/>
        <end position="38"/>
    </location>
</feature>
<dbReference type="Pfam" id="PF18812">
    <property type="entry name" value="PBECR3"/>
    <property type="match status" value="1"/>
</dbReference>
<feature type="compositionally biased region" description="Low complexity" evidence="1">
    <location>
        <begin position="39"/>
        <end position="50"/>
    </location>
</feature>
<evidence type="ECO:0000313" key="3">
    <source>
        <dbReference type="EMBL" id="DAD86166.1"/>
    </source>
</evidence>
<name>A0A8S5MUY6_9CAUD</name>
<evidence type="ECO:0000256" key="1">
    <source>
        <dbReference type="SAM" id="MobiDB-lite"/>
    </source>
</evidence>
<dbReference type="EMBL" id="BK014995">
    <property type="protein sequence ID" value="DAD86166.1"/>
    <property type="molecule type" value="Genomic_DNA"/>
</dbReference>
<sequence>MSSIEERIAKAQGSRYGGAGYQATTGQSVEQRIANAQATRTPSTSRPTTPEQVANIAAAEKSAQQRGLVEQAVSPSTRAQQRAEAAAGVAERIMPDTTLQRQRTQSVFENSAPVKAQREQAAAERRTRRQTELAVPLLVNNPFQKKSTEETLKNYGPVSQRDDFDDYAEAGRQLYERQQIRKQNQFRESGQSTEAAETKSVDQIRFDAMTNDERRVYFYRLAKDGQDAADRYMQSLNNQINARIGFQEAEEIENMPSGVGKALRYGAQSILGGMDQASKGIAQFVNGKAYDPSPTAITSQQIGSNLEGAKKYLYQAGTSIGNMLPSIAVSMLSGGLGAPAAVTNVASGLTTALGSGGNAYGEAKQQGYSELQARTYGVLMGASEAALEKVLGGISELRGGASVADKLLEKVSGIENGLTRWALTGAVNIGSEINEEEVQNFLEPLFRTVIFGEAYEAPTIQELVDTAITTAISTGIMELGQTTPYSGAEKPRYDAGATPLDRAMMDTLAGRETPENVTQRAQETELDRIMLDTMANGKSGISSDVATNYPKNVKNLLNATKEQITRFIQNAFNKQNQYQFLKISDVTPELAETLRDAGIEVDGYAHALRDNDIRHVDSSHGSQSTDKYKVTADVLGNVQDVIDNYDNLYRGYDTKAGNPTIVYEKKMGNRTFYVEEVLEDGFLGTKQMLITGENSNPSFLKKMKEITSVLPETDVPARSGSTGQSPPGKHVPDAESNASYNSNIADTSNFVNTQNSPNAESSVGAAQYGFDPYTNAANQYGTIREGEKPSRVVDVPVSMDGETKVSLYARTAAEAKTTTDEMVSRIEKLVTDGKLSHEVYSNKQAVADGAKQIVDQYARGKTIEQIRSEFVRDANAGKAGAKLVARGTTLYADAIAAKDYQAASDILVALTAVETNAGQSVQAARLLKSLTPEGRIFTVQRMVSNLEAQINKGRSKQVELNVPDTLLNAYQNAETETAQRAALDDIYQNVADQVPTTLREGLQQWRYFSMLVNPSTHAKNIMGNISGAIAKIGKDNLAALGETIFIGDREGRTKAFLNLLNKTDQNLLNMAWADYDTAADLYEDSVGKYSASAGEINDRRRYWKINDPQNALTRGMDKFLAGAEKISDFNTKALEVEDVWFSKPMYTAALAGYMKANHMTEITDAARTYAMSEAKRGTYNDMNAVSKWASQIGNDSKIGRFLAGTIYPFKKVPANVMVRTVEYSPLGYIKGMYDLIQMQRGNTDITTAKIIDDFAAATTGTALLGLGVLLAKQGILRATGTGDDKEKEQQKNAFGAKDFSILVGDTYIPIDSLTLTGTGLLTGAQIWEAAQNARNGDEPISFNDVLDALSKITDPVFEQSMLSGLDSILSTIQNSGNKDINYGELGAKMGVQILGNYIGQYVPTLVGRVASSMDENQRSTYIEPDGAWGPVQSAVQGLQKKVPVWRENMAITRGNWGVPVSGNGADGTLAAIGKAVTPVYPSKAKTDPVEQEIARLHSVNSDYSNFYTRPKKGISVDGTDVKLTSGQYDRYTETRGQTDYNIRKTMLDSEVYKSVPDSVKSKAMELSQQYANEKGKEAAGVGYTASDKWVTDLAGKSDDEIAKAILGKAIDAVGGLSDGAPAEMFTSEKYTKLPEAVSGKAQEIADEYAEAMAKKALGYEVTTKWIQEAEALDSDAARADYFTLKAREDTSASLANPENVANMQKRLASPVYTGVSKEIMEMADEIAENFYESLARGEYGADVDKWILDAKSYSEKSLADLFVEKAVEKAAGKLDGGKYDSMNTLYDSGKIDDAAIIAVFPQETMDKWVEYGKPKGVTAGDVLDLLQFKNSDEAKTETDENGKKIKGKSTQDKVIAFIDGQNLTDKEKDAWFCCLYAAKNSPWKWAR</sequence>
<evidence type="ECO:0000259" key="2">
    <source>
        <dbReference type="Pfam" id="PF18812"/>
    </source>
</evidence>
<organism evidence="3">
    <name type="scientific">Myoviridae sp. ctxZR60</name>
    <dbReference type="NCBI Taxonomy" id="2826712"/>
    <lineage>
        <taxon>Viruses</taxon>
        <taxon>Duplodnaviria</taxon>
        <taxon>Heunggongvirae</taxon>
        <taxon>Uroviricota</taxon>
        <taxon>Caudoviricetes</taxon>
    </lineage>
</organism>
<proteinExistence type="predicted"/>
<feature type="region of interest" description="Disordered" evidence="1">
    <location>
        <begin position="712"/>
        <end position="761"/>
    </location>
</feature>
<feature type="compositionally biased region" description="Polar residues" evidence="1">
    <location>
        <begin position="736"/>
        <end position="761"/>
    </location>
</feature>